<dbReference type="HOGENOM" id="CLU_1692606_0_0_0"/>
<dbReference type="STRING" id="937777.Deipe_1436"/>
<dbReference type="Proteomes" id="UP000010467">
    <property type="component" value="Chromosome"/>
</dbReference>
<protein>
    <submittedName>
        <fullName evidence="1">Uncharacterized protein</fullName>
    </submittedName>
</protein>
<accession>L0A1B7</accession>
<dbReference type="KEGG" id="dpd:Deipe_1436"/>
<proteinExistence type="predicted"/>
<evidence type="ECO:0000313" key="1">
    <source>
        <dbReference type="EMBL" id="AFZ66977.1"/>
    </source>
</evidence>
<name>L0A1B7_DEIPD</name>
<reference evidence="2" key="1">
    <citation type="submission" date="2012-03" db="EMBL/GenBank/DDBJ databases">
        <title>Complete sequence of chromosome of Deinococcus peraridilitoris DSM 19664.</title>
        <authorList>
            <person name="Lucas S."/>
            <person name="Copeland A."/>
            <person name="Lapidus A."/>
            <person name="Glavina del Rio T."/>
            <person name="Dalin E."/>
            <person name="Tice H."/>
            <person name="Bruce D."/>
            <person name="Goodwin L."/>
            <person name="Pitluck S."/>
            <person name="Peters L."/>
            <person name="Mikhailova N."/>
            <person name="Lu M."/>
            <person name="Kyrpides N."/>
            <person name="Mavromatis K."/>
            <person name="Ivanova N."/>
            <person name="Brettin T."/>
            <person name="Detter J.C."/>
            <person name="Han C."/>
            <person name="Larimer F."/>
            <person name="Land M."/>
            <person name="Hauser L."/>
            <person name="Markowitz V."/>
            <person name="Cheng J.-F."/>
            <person name="Hugenholtz P."/>
            <person name="Woyke T."/>
            <person name="Wu D."/>
            <person name="Pukall R."/>
            <person name="Steenblock K."/>
            <person name="Brambilla E."/>
            <person name="Klenk H.-P."/>
            <person name="Eisen J.A."/>
        </authorList>
    </citation>
    <scope>NUCLEOTIDE SEQUENCE [LARGE SCALE GENOMIC DNA]</scope>
    <source>
        <strain evidence="2">DSM 19664 / LMG 22246 / CIP 109416 / KR-200</strain>
    </source>
</reference>
<dbReference type="PATRIC" id="fig|937777.3.peg.1441"/>
<dbReference type="RefSeq" id="WP_015235285.1">
    <property type="nucleotide sequence ID" value="NC_019793.1"/>
</dbReference>
<dbReference type="EMBL" id="CP003382">
    <property type="protein sequence ID" value="AFZ66977.1"/>
    <property type="molecule type" value="Genomic_DNA"/>
</dbReference>
<keyword evidence="2" id="KW-1185">Reference proteome</keyword>
<sequence length="155" mass="16720">MKLNATFGLTGHVRVFEHPPAYAYSRDTYQQARVVHDDHNAIERLGLVYIAQMLLADPLNGGLKYGITQLGVHSGANEVFRADLTDQFTVGGSVTNILYISTLQPALQPVTINGARLYLGQAGAFTTLATANVAAFQKTNLLACTVEWVINLTAG</sequence>
<dbReference type="AlphaFoldDB" id="L0A1B7"/>
<organism evidence="1 2">
    <name type="scientific">Deinococcus peraridilitoris (strain DSM 19664 / LMG 22246 / CIP 109416 / KR-200)</name>
    <dbReference type="NCBI Taxonomy" id="937777"/>
    <lineage>
        <taxon>Bacteria</taxon>
        <taxon>Thermotogati</taxon>
        <taxon>Deinococcota</taxon>
        <taxon>Deinococci</taxon>
        <taxon>Deinococcales</taxon>
        <taxon>Deinococcaceae</taxon>
        <taxon>Deinococcus</taxon>
    </lineage>
</organism>
<gene>
    <name evidence="1" type="ordered locus">Deipe_1436</name>
</gene>
<evidence type="ECO:0000313" key="2">
    <source>
        <dbReference type="Proteomes" id="UP000010467"/>
    </source>
</evidence>